<dbReference type="OMA" id="AHDEYPR"/>
<protein>
    <recommendedName>
        <fullName evidence="8">Dolichyl-diphosphooligosaccharide--protein glycosyltransferase subunit WBP1</fullName>
        <shortName evidence="8">Oligosaccharyl transferase subunit WBP1</shortName>
    </recommendedName>
</protein>
<dbReference type="InterPro" id="IPR005013">
    <property type="entry name" value="DDOST_48_kDa_subunit"/>
</dbReference>
<evidence type="ECO:0000256" key="5">
    <source>
        <dbReference type="ARBA" id="ARBA00022824"/>
    </source>
</evidence>
<dbReference type="AlphaFoldDB" id="U4LNW3"/>
<dbReference type="GO" id="GO:0018279">
    <property type="term" value="P:protein N-linked glycosylation via asparagine"/>
    <property type="evidence" value="ECO:0007669"/>
    <property type="project" value="UniProtKB-UniRule"/>
</dbReference>
<dbReference type="PANTHER" id="PTHR10830:SF0">
    <property type="entry name" value="DOLICHYL-DIPHOSPHOOLIGOSACCHARIDE--PROTEIN GLYCOSYLTRANSFERASE 48 KDA SUBUNIT"/>
    <property type="match status" value="1"/>
</dbReference>
<gene>
    <name evidence="11" type="ORF">PCON_02063</name>
</gene>
<feature type="domain" description="OST48 N-terminal" evidence="9">
    <location>
        <begin position="27"/>
        <end position="282"/>
    </location>
</feature>
<organism evidence="11 12">
    <name type="scientific">Pyronema omphalodes (strain CBS 100304)</name>
    <name type="common">Pyronema confluens</name>
    <dbReference type="NCBI Taxonomy" id="1076935"/>
    <lineage>
        <taxon>Eukaryota</taxon>
        <taxon>Fungi</taxon>
        <taxon>Dikarya</taxon>
        <taxon>Ascomycota</taxon>
        <taxon>Pezizomycotina</taxon>
        <taxon>Pezizomycetes</taxon>
        <taxon>Pezizales</taxon>
        <taxon>Pyronemataceae</taxon>
        <taxon>Pyronema</taxon>
    </lineage>
</organism>
<dbReference type="PANTHER" id="PTHR10830">
    <property type="entry name" value="DOLICHYL-DIPHOSPHOOLIGOSACCHARIDE--PROTEIN GLYCOSYLTRANSFERASE 48 KDA SUBUNIT"/>
    <property type="match status" value="1"/>
</dbReference>
<dbReference type="UniPathway" id="UPA00378"/>
<feature type="chain" id="PRO_5005147616" description="Dolichyl-diphosphooligosaccharide--protein glycosyltransferase subunit WBP1" evidence="8">
    <location>
        <begin position="21"/>
        <end position="457"/>
    </location>
</feature>
<proteinExistence type="inferred from homology"/>
<evidence type="ECO:0000256" key="7">
    <source>
        <dbReference type="ARBA" id="ARBA00023136"/>
    </source>
</evidence>
<dbReference type="OrthoDB" id="29105at2759"/>
<evidence type="ECO:0000256" key="8">
    <source>
        <dbReference type="RuleBase" id="RU361142"/>
    </source>
</evidence>
<comment type="similarity">
    <text evidence="3 8">Belongs to the DDOST 48 kDa subunit family.</text>
</comment>
<evidence type="ECO:0000256" key="3">
    <source>
        <dbReference type="ARBA" id="ARBA00008743"/>
    </source>
</evidence>
<dbReference type="GO" id="GO:0016740">
    <property type="term" value="F:transferase activity"/>
    <property type="evidence" value="ECO:0007669"/>
    <property type="project" value="UniProtKB-KW"/>
</dbReference>
<dbReference type="EMBL" id="HF936249">
    <property type="protein sequence ID" value="CCX33821.1"/>
    <property type="molecule type" value="Genomic_DNA"/>
</dbReference>
<comment type="pathway">
    <text evidence="2 8">Protein modification; protein glycosylation.</text>
</comment>
<name>U4LNW3_PYROM</name>
<evidence type="ECO:0000313" key="12">
    <source>
        <dbReference type="Proteomes" id="UP000018144"/>
    </source>
</evidence>
<evidence type="ECO:0000256" key="6">
    <source>
        <dbReference type="ARBA" id="ARBA00022989"/>
    </source>
</evidence>
<comment type="function">
    <text evidence="8">Subunit of the oligosaccharyl transferase (OST) complex that catalyzes the initial transfer of a defined glycan (Glc(3)Man(9)GlcNAc(2) in eukaryotes) from the lipid carrier dolichol-pyrophosphate to an asparagine residue within an Asn-X-Ser/Thr consensus motif in nascent polypeptide chains, the first step in protein N-glycosylation. N-glycosylation occurs cotranslationally and the complex associates with the Sec61 complex at the channel-forming translocon complex that mediates protein translocation across the endoplasmic reticulum (ER).</text>
</comment>
<evidence type="ECO:0000256" key="4">
    <source>
        <dbReference type="ARBA" id="ARBA00022692"/>
    </source>
</evidence>
<feature type="signal peptide" evidence="8">
    <location>
        <begin position="1"/>
        <end position="20"/>
    </location>
</feature>
<dbReference type="Pfam" id="PF23358">
    <property type="entry name" value="OST48_MD"/>
    <property type="match status" value="1"/>
</dbReference>
<dbReference type="InterPro" id="IPR055457">
    <property type="entry name" value="OST48_N"/>
</dbReference>
<evidence type="ECO:0000259" key="10">
    <source>
        <dbReference type="Pfam" id="PF23358"/>
    </source>
</evidence>
<reference evidence="11 12" key="1">
    <citation type="journal article" date="2013" name="PLoS Genet.">
        <title>The genome and development-dependent transcriptomes of Pyronema confluens: a window into fungal evolution.</title>
        <authorList>
            <person name="Traeger S."/>
            <person name="Altegoer F."/>
            <person name="Freitag M."/>
            <person name="Gabaldon T."/>
            <person name="Kempken F."/>
            <person name="Kumar A."/>
            <person name="Marcet-Houben M."/>
            <person name="Poggeler S."/>
            <person name="Stajich J.E."/>
            <person name="Nowrousian M."/>
        </authorList>
    </citation>
    <scope>NUCLEOTIDE SEQUENCE [LARGE SCALE GENOMIC DNA]</scope>
    <source>
        <strain evidence="12">CBS 100304</strain>
        <tissue evidence="11">Vegetative mycelium</tissue>
    </source>
</reference>
<feature type="domain" description="OST48 middle" evidence="10">
    <location>
        <begin position="300"/>
        <end position="444"/>
    </location>
</feature>
<keyword evidence="12" id="KW-1185">Reference proteome</keyword>
<comment type="subcellular location">
    <subcellularLocation>
        <location evidence="8">Endoplasmic reticulum membrane</location>
        <topology evidence="8">Single-pass type I membrane protein</topology>
    </subcellularLocation>
    <subcellularLocation>
        <location evidence="1">Membrane</location>
        <topology evidence="1">Single-pass type I membrane protein</topology>
    </subcellularLocation>
</comment>
<keyword evidence="5 8" id="KW-0256">Endoplasmic reticulum</keyword>
<feature type="transmembrane region" description="Helical" evidence="8">
    <location>
        <begin position="420"/>
        <end position="443"/>
    </location>
</feature>
<keyword evidence="11" id="KW-0808">Transferase</keyword>
<dbReference type="GO" id="GO:0008250">
    <property type="term" value="C:oligosaccharyltransferase complex"/>
    <property type="evidence" value="ECO:0007669"/>
    <property type="project" value="TreeGrafter"/>
</dbReference>
<comment type="subunit">
    <text evidence="8">Component of the oligosaccharyltransferase (OST) complex.</text>
</comment>
<evidence type="ECO:0000256" key="2">
    <source>
        <dbReference type="ARBA" id="ARBA00004922"/>
    </source>
</evidence>
<dbReference type="eggNOG" id="KOG2754">
    <property type="taxonomic scope" value="Eukaryota"/>
</dbReference>
<dbReference type="STRING" id="1076935.U4LNW3"/>
<evidence type="ECO:0000313" key="11">
    <source>
        <dbReference type="EMBL" id="CCX33821.1"/>
    </source>
</evidence>
<keyword evidence="8" id="KW-0732">Signal</keyword>
<keyword evidence="7 8" id="KW-0472">Membrane</keyword>
<keyword evidence="4 8" id="KW-0812">Transmembrane</keyword>
<evidence type="ECO:0000256" key="1">
    <source>
        <dbReference type="ARBA" id="ARBA00004479"/>
    </source>
</evidence>
<dbReference type="InterPro" id="IPR055459">
    <property type="entry name" value="OST48_MD"/>
</dbReference>
<dbReference type="Pfam" id="PF03345">
    <property type="entry name" value="OST48_N"/>
    <property type="match status" value="1"/>
</dbReference>
<accession>U4LNW3</accession>
<sequence length="457" mass="51543">MALHSLIFSLLWICVSVASAASLTGSRLLVVLEDSDLKATYSQFLGDLEARGYDLSIQSPKDEKLSLFEHGERAYDHVILFPPKSKGYGPSLTPQKLVDFTNKEGNVLVLTSPSGITEQARELARELEIDLPPRDFLAVDHFNYNTLSESEKHDVILIPRPAKADNSQNYFSGKEGEMIAFRGAGHMLGNRPLIFPVLSGSRTAYTYDTKEDFSYAEDPWVAGSQMHYVTALQARNNARITVSGSTDMFSDEFFAMEVQAPGSEKKIKTANREFAKEISGWTFQEIGVVKVAEVRHYLANTTEQVNPIVYRVKNDITYEISLSTWSNDRWVPFSIPSGDALQLEFTMLDPYYRLSLAPSTTTAESQVYTATFRAPDQHGIFSFRVNYKRPFVTYVDEKWTVPLRHFAHDEYTRSWDISGAWVWIAGIAVTVAGWMVFCGLWLYSAPPKKVEVSKKKN</sequence>
<keyword evidence="6 8" id="KW-1133">Transmembrane helix</keyword>
<dbReference type="Proteomes" id="UP000018144">
    <property type="component" value="Unassembled WGS sequence"/>
</dbReference>
<evidence type="ECO:0000259" key="9">
    <source>
        <dbReference type="Pfam" id="PF03345"/>
    </source>
</evidence>